<keyword evidence="1" id="KW-0472">Membrane</keyword>
<dbReference type="Proteomes" id="UP001165060">
    <property type="component" value="Unassembled WGS sequence"/>
</dbReference>
<proteinExistence type="predicted"/>
<dbReference type="PANTHER" id="PTHR35559:SF1">
    <property type="entry name" value="CHITIN-BINDING TYPE-4 DOMAIN-CONTAINING PROTEIN"/>
    <property type="match status" value="1"/>
</dbReference>
<organism evidence="3 4">
    <name type="scientific">Tetraparma gracilis</name>
    <dbReference type="NCBI Taxonomy" id="2962635"/>
    <lineage>
        <taxon>Eukaryota</taxon>
        <taxon>Sar</taxon>
        <taxon>Stramenopiles</taxon>
        <taxon>Ochrophyta</taxon>
        <taxon>Bolidophyceae</taxon>
        <taxon>Parmales</taxon>
        <taxon>Triparmaceae</taxon>
        <taxon>Tetraparma</taxon>
    </lineage>
</organism>
<comment type="caution">
    <text evidence="3">The sequence shown here is derived from an EMBL/GenBank/DDBJ whole genome shotgun (WGS) entry which is preliminary data.</text>
</comment>
<name>A0ABQ6M4H6_9STRA</name>
<sequence length="450" mass="46721">MYQMASLMLLAATLLPLAASHSWASCVDCTDATCSGCRGFSRNWFTQPSIPFSQDLGWDRRPGKSVSEGGLFCDNTKQQFHANPADGYTATYPMARFTPGQEVIMQWPAKNHAMVGTQRGVQLFIGKGPGLGDDYSHVTSKDAWIAANPGLEVTFSNCVPNVPGVDGAPCYGTFTLPEDLQAGYYSMIWWWEFNEGEYYSTCFDANILADGVAPPPDNDPDVGDGDDTDECLPVNFATSSCGVPEEPGFDGMVFATPPSQLVGAASSAFDVQVKVNFNQPLYIVPEIWGPSGSDTFLGGGLGSAVLVGAGASTETISLTMDAEGVGSGVINLWTIAPADFSTDVADEPWLNELSRVVHVVTFGEELLQCSAVPDACVGSGGGEADGGGGSGGGGGKGAAKNVAAGVLVVCGVGLIVAGAYMLRGGGSKPVEKARAGKKGWRAGGKDASMI</sequence>
<keyword evidence="2" id="KW-0732">Signal</keyword>
<feature type="transmembrane region" description="Helical" evidence="1">
    <location>
        <begin position="402"/>
        <end position="422"/>
    </location>
</feature>
<evidence type="ECO:0000313" key="3">
    <source>
        <dbReference type="EMBL" id="GMI19280.1"/>
    </source>
</evidence>
<gene>
    <name evidence="3" type="ORF">TeGR_g7368</name>
</gene>
<evidence type="ECO:0000256" key="1">
    <source>
        <dbReference type="SAM" id="Phobius"/>
    </source>
</evidence>
<accession>A0ABQ6M4H6</accession>
<dbReference type="PANTHER" id="PTHR35559">
    <property type="entry name" value="CHITIN-BINDING TYPE-4 DOMAIN-CONTAINING PROTEIN"/>
    <property type="match status" value="1"/>
</dbReference>
<evidence type="ECO:0000256" key="2">
    <source>
        <dbReference type="SAM" id="SignalP"/>
    </source>
</evidence>
<reference evidence="3 4" key="1">
    <citation type="journal article" date="2023" name="Commun. Biol.">
        <title>Genome analysis of Parmales, the sister group of diatoms, reveals the evolutionary specialization of diatoms from phago-mixotrophs to photoautotrophs.</title>
        <authorList>
            <person name="Ban H."/>
            <person name="Sato S."/>
            <person name="Yoshikawa S."/>
            <person name="Yamada K."/>
            <person name="Nakamura Y."/>
            <person name="Ichinomiya M."/>
            <person name="Sato N."/>
            <person name="Blanc-Mathieu R."/>
            <person name="Endo H."/>
            <person name="Kuwata A."/>
            <person name="Ogata H."/>
        </authorList>
    </citation>
    <scope>NUCLEOTIDE SEQUENCE [LARGE SCALE GENOMIC DNA]</scope>
</reference>
<protein>
    <recommendedName>
        <fullName evidence="5">Chitin-binding type-4 domain-containing protein</fullName>
    </recommendedName>
</protein>
<dbReference type="EMBL" id="BRYB01003704">
    <property type="protein sequence ID" value="GMI19280.1"/>
    <property type="molecule type" value="Genomic_DNA"/>
</dbReference>
<evidence type="ECO:0008006" key="5">
    <source>
        <dbReference type="Google" id="ProtNLM"/>
    </source>
</evidence>
<keyword evidence="4" id="KW-1185">Reference proteome</keyword>
<evidence type="ECO:0000313" key="4">
    <source>
        <dbReference type="Proteomes" id="UP001165060"/>
    </source>
</evidence>
<keyword evidence="1" id="KW-0812">Transmembrane</keyword>
<keyword evidence="1" id="KW-1133">Transmembrane helix</keyword>
<feature type="chain" id="PRO_5045355622" description="Chitin-binding type-4 domain-containing protein" evidence="2">
    <location>
        <begin position="21"/>
        <end position="450"/>
    </location>
</feature>
<feature type="signal peptide" evidence="2">
    <location>
        <begin position="1"/>
        <end position="20"/>
    </location>
</feature>